<dbReference type="Pfam" id="PF21719">
    <property type="entry name" value="MIOS_a-sol"/>
    <property type="match status" value="1"/>
</dbReference>
<dbReference type="InterPro" id="IPR036322">
    <property type="entry name" value="WD40_repeat_dom_sf"/>
</dbReference>
<evidence type="ECO:0000259" key="6">
    <source>
        <dbReference type="Pfam" id="PF21719"/>
    </source>
</evidence>
<name>A0AAJ0B4W1_9PEZI</name>
<dbReference type="InterPro" id="IPR031488">
    <property type="entry name" value="Zn_ribbon_mio"/>
</dbReference>
<dbReference type="EMBL" id="MU839841">
    <property type="protein sequence ID" value="KAK1751733.1"/>
    <property type="molecule type" value="Genomic_DNA"/>
</dbReference>
<evidence type="ECO:0000256" key="1">
    <source>
        <dbReference type="ARBA" id="ARBA00009713"/>
    </source>
</evidence>
<dbReference type="InterPro" id="IPR049092">
    <property type="entry name" value="MIOS_a-sol"/>
</dbReference>
<evidence type="ECO:0000256" key="4">
    <source>
        <dbReference type="SAM" id="MobiDB-lite"/>
    </source>
</evidence>
<dbReference type="Gene3D" id="2.130.10.10">
    <property type="entry name" value="YVTN repeat-like/Quinoprotein amine dehydrogenase"/>
    <property type="match status" value="1"/>
</dbReference>
<proteinExistence type="inferred from homology"/>
<dbReference type="GO" id="GO:0005737">
    <property type="term" value="C:cytoplasm"/>
    <property type="evidence" value="ECO:0007669"/>
    <property type="project" value="TreeGrafter"/>
</dbReference>
<dbReference type="Proteomes" id="UP001239445">
    <property type="component" value="Unassembled WGS sequence"/>
</dbReference>
<sequence>MDRPEPGLIRWSPSASRDSFLHINVQHRVVQIYEPTGHAQRGRFDYRKLAKHDDLPPLTAYDWSPSHPGLVAVGTSTGVVNLLRVDDGSNAYLELNLKMSRACHAVAFNTTGKLAVALDRVRSDNCLYIWDVSRLSTLDPSRSGFPADTDPFLDPTDRLEPSVSVSSVRFFEDNPNVLVAGIKGQGLRIHDLREAGNGAVIHFPTKCCNNLAIDYADQNYFASSALDQPGIMVWDRRATHRQDASLAYADAVDRDGMPWGGALRLDHAVQMEADPAHMDNKNSFIRSIRFCRDHPGMLAVLARTGQLRILSTRHEFVDHDLKIDGGPELLEVRRSFEMDPLYAEPSHRDDKVVSFDWITLRSPVLQPRLLVLRASGALEVLEKPSFTSEYPFKLIPWQAPYRGLEEGTPYHEPMEFEPAQARSLLGPLFTEKALSDIPLFGSDRANVNVLVEQTMTAGAQLEDFGTEEADQKLPDAFLKASSLAEKLTALRQSLSQTNQGVKGQVNPSLGGVPSSQLQRHEKLLGDTKARSDLPNEAHVVLDHMMLLRAKEGYLFHYEKNQKIVADDPWLQDMWAWVAGAEEAASDGGMMSHPLDLGYMGVYTIWTNNLGSKPLTRLSDGATVPDHVGWERCLNAINKKLGVYKFDGVETKRPHHREMCLEMCNWGRSLDSDISAGPGRQRDSTWHTMAAAHALFRGETKEAIQVLKKASTEHPELLFVSLALQLIGKSDETGAKGTLDFDERVASKTDPYLRAISSIIATGDWTKIANQRSLPLRDRVFVAVRNFSDEDLTAWLHREVATAIKTGDIEGIVLTGISDSLVDILARYVEKFGDYQTATLLLSICAPRFIDDVRAAAFRSAYRAYLQRHRAFFLRSKFDVESTKRSKHHGRPTLRPPGRQIALRCVYCDAETSLNAHNGGTGGSGTATPLPSFMGSGPSASAHGNPFTEKMAAAGISCPNCKRHLPRCVVCLEVVGMPRGDRPEMATPEAKMAGRFPTFCLQCEHVLHLDHARQWFARHQECPVPECRCKCNFRANPELNYH</sequence>
<dbReference type="Pfam" id="PF17034">
    <property type="entry name" value="zinc_ribbon_16"/>
    <property type="match status" value="1"/>
</dbReference>
<organism evidence="7 8">
    <name type="scientific">Echria macrotheca</name>
    <dbReference type="NCBI Taxonomy" id="438768"/>
    <lineage>
        <taxon>Eukaryota</taxon>
        <taxon>Fungi</taxon>
        <taxon>Dikarya</taxon>
        <taxon>Ascomycota</taxon>
        <taxon>Pezizomycotina</taxon>
        <taxon>Sordariomycetes</taxon>
        <taxon>Sordariomycetidae</taxon>
        <taxon>Sordariales</taxon>
        <taxon>Schizotheciaceae</taxon>
        <taxon>Echria</taxon>
    </lineage>
</organism>
<feature type="region of interest" description="Disordered" evidence="4">
    <location>
        <begin position="496"/>
        <end position="516"/>
    </location>
</feature>
<reference evidence="7" key="1">
    <citation type="submission" date="2023-06" db="EMBL/GenBank/DDBJ databases">
        <title>Genome-scale phylogeny and comparative genomics of the fungal order Sordariales.</title>
        <authorList>
            <consortium name="Lawrence Berkeley National Laboratory"/>
            <person name="Hensen N."/>
            <person name="Bonometti L."/>
            <person name="Westerberg I."/>
            <person name="Brannstrom I.O."/>
            <person name="Guillou S."/>
            <person name="Cros-Aarteil S."/>
            <person name="Calhoun S."/>
            <person name="Haridas S."/>
            <person name="Kuo A."/>
            <person name="Mondo S."/>
            <person name="Pangilinan J."/>
            <person name="Riley R."/>
            <person name="Labutti K."/>
            <person name="Andreopoulos B."/>
            <person name="Lipzen A."/>
            <person name="Chen C."/>
            <person name="Yanf M."/>
            <person name="Daum C."/>
            <person name="Ng V."/>
            <person name="Clum A."/>
            <person name="Steindorff A."/>
            <person name="Ohm R."/>
            <person name="Martin F."/>
            <person name="Silar P."/>
            <person name="Natvig D."/>
            <person name="Lalanne C."/>
            <person name="Gautier V."/>
            <person name="Ament-Velasquez S.L."/>
            <person name="Kruys A."/>
            <person name="Hutchinson M.I."/>
            <person name="Powell A.J."/>
            <person name="Barry K."/>
            <person name="Miller A.N."/>
            <person name="Grigoriev I.V."/>
            <person name="Debuchy R."/>
            <person name="Gladieux P."/>
            <person name="Thoren M.H."/>
            <person name="Johannesson H."/>
        </authorList>
    </citation>
    <scope>NUCLEOTIDE SEQUENCE</scope>
    <source>
        <strain evidence="7">PSN4</strain>
    </source>
</reference>
<evidence type="ECO:0000313" key="8">
    <source>
        <dbReference type="Proteomes" id="UP001239445"/>
    </source>
</evidence>
<feature type="domain" description="MIOS-like alpha-solenoid" evidence="6">
    <location>
        <begin position="548"/>
        <end position="783"/>
    </location>
</feature>
<keyword evidence="2" id="KW-0853">WD repeat</keyword>
<comment type="caution">
    <text evidence="7">The sequence shown here is derived from an EMBL/GenBank/DDBJ whole genome shotgun (WGS) entry which is preliminary data.</text>
</comment>
<evidence type="ECO:0000256" key="2">
    <source>
        <dbReference type="ARBA" id="ARBA00022574"/>
    </source>
</evidence>
<dbReference type="GO" id="GO:1904263">
    <property type="term" value="P:positive regulation of TORC1 signaling"/>
    <property type="evidence" value="ECO:0007669"/>
    <property type="project" value="TreeGrafter"/>
</dbReference>
<dbReference type="PANTHER" id="PTHR16453">
    <property type="entry name" value="WD40 DOMAIN-CONTAINING PROTEIN MIO FAMILY MEMBER"/>
    <property type="match status" value="1"/>
</dbReference>
<evidence type="ECO:0000259" key="5">
    <source>
        <dbReference type="Pfam" id="PF17034"/>
    </source>
</evidence>
<feature type="domain" description="GATOR2 complex protein MIO zinc-ribbon like" evidence="5">
    <location>
        <begin position="955"/>
        <end position="1031"/>
    </location>
</feature>
<accession>A0AAJ0B4W1</accession>
<keyword evidence="8" id="KW-1185">Reference proteome</keyword>
<dbReference type="InterPro" id="IPR015943">
    <property type="entry name" value="WD40/YVTN_repeat-like_dom_sf"/>
</dbReference>
<evidence type="ECO:0000256" key="3">
    <source>
        <dbReference type="ARBA" id="ARBA00022737"/>
    </source>
</evidence>
<dbReference type="PANTHER" id="PTHR16453:SF9">
    <property type="entry name" value="GATOR COMPLEX PROTEIN MIOS"/>
    <property type="match status" value="1"/>
</dbReference>
<dbReference type="FunFam" id="2.130.10.10:FF:001167">
    <property type="entry name" value="Uncharacterized protein"/>
    <property type="match status" value="1"/>
</dbReference>
<evidence type="ECO:0000313" key="7">
    <source>
        <dbReference type="EMBL" id="KAK1751733.1"/>
    </source>
</evidence>
<dbReference type="InterPro" id="IPR037593">
    <property type="entry name" value="MIOS/Sea4"/>
</dbReference>
<comment type="similarity">
    <text evidence="1">Belongs to the WD repeat mio family.</text>
</comment>
<dbReference type="AlphaFoldDB" id="A0AAJ0B4W1"/>
<keyword evidence="3" id="KW-0677">Repeat</keyword>
<gene>
    <name evidence="7" type="ORF">QBC47DRAFT_74831</name>
</gene>
<protein>
    <submittedName>
        <fullName evidence="7">SEH-associated protein 4</fullName>
    </submittedName>
</protein>
<dbReference type="SUPFAM" id="SSF50978">
    <property type="entry name" value="WD40 repeat-like"/>
    <property type="match status" value="1"/>
</dbReference>